<keyword evidence="3" id="KW-0028">Amino-acid biosynthesis</keyword>
<dbReference type="GO" id="GO:0004048">
    <property type="term" value="F:anthranilate phosphoribosyltransferase activity"/>
    <property type="evidence" value="ECO:0007669"/>
    <property type="project" value="UniProtKB-EC"/>
</dbReference>
<keyword evidence="4" id="KW-0328">Glycosyltransferase</keyword>
<name>A0A8K0NTS6_9TREE</name>
<dbReference type="PANTHER" id="PTHR43285:SF2">
    <property type="entry name" value="ANTHRANILATE PHOSPHORIBOSYLTRANSFERASE"/>
    <property type="match status" value="1"/>
</dbReference>
<dbReference type="InterPro" id="IPR035902">
    <property type="entry name" value="Nuc_phospho_transferase"/>
</dbReference>
<evidence type="ECO:0000256" key="5">
    <source>
        <dbReference type="ARBA" id="ARBA00022679"/>
    </source>
</evidence>
<organism evidence="12 13">
    <name type="scientific">Filobasidium floriforme</name>
    <dbReference type="NCBI Taxonomy" id="5210"/>
    <lineage>
        <taxon>Eukaryota</taxon>
        <taxon>Fungi</taxon>
        <taxon>Dikarya</taxon>
        <taxon>Basidiomycota</taxon>
        <taxon>Agaricomycotina</taxon>
        <taxon>Tremellomycetes</taxon>
        <taxon>Filobasidiales</taxon>
        <taxon>Filobasidiaceae</taxon>
        <taxon>Filobasidium</taxon>
    </lineage>
</organism>
<evidence type="ECO:0000256" key="9">
    <source>
        <dbReference type="ARBA" id="ARBA00071401"/>
    </source>
</evidence>
<evidence type="ECO:0000256" key="4">
    <source>
        <dbReference type="ARBA" id="ARBA00022676"/>
    </source>
</evidence>
<reference evidence="12" key="1">
    <citation type="submission" date="2020-04" db="EMBL/GenBank/DDBJ databases">
        <title>Analysis of mating type loci in Filobasidium floriforme.</title>
        <authorList>
            <person name="Nowrousian M."/>
        </authorList>
    </citation>
    <scope>NUCLEOTIDE SEQUENCE</scope>
    <source>
        <strain evidence="12">CBS 6242</strain>
    </source>
</reference>
<dbReference type="OrthoDB" id="427800at2759"/>
<keyword evidence="6" id="KW-0822">Tryptophan biosynthesis</keyword>
<dbReference type="NCBIfam" id="TIGR01245">
    <property type="entry name" value="trpD"/>
    <property type="match status" value="1"/>
</dbReference>
<dbReference type="InterPro" id="IPR017459">
    <property type="entry name" value="Glycosyl_Trfase_fam3_N_dom"/>
</dbReference>
<dbReference type="AlphaFoldDB" id="A0A8K0NTS6"/>
<dbReference type="Gene3D" id="3.40.1030.10">
    <property type="entry name" value="Nucleoside phosphorylase/phosphoribosyltransferase catalytic domain"/>
    <property type="match status" value="1"/>
</dbReference>
<evidence type="ECO:0000259" key="10">
    <source>
        <dbReference type="Pfam" id="PF00591"/>
    </source>
</evidence>
<accession>A0A8K0NTS6</accession>
<comment type="pathway">
    <text evidence="1">Amino-acid biosynthesis; L-tryptophan biosynthesis; L-tryptophan from chorismate: step 2/5.</text>
</comment>
<dbReference type="InterPro" id="IPR000312">
    <property type="entry name" value="Glycosyl_Trfase_fam3"/>
</dbReference>
<sequence>MTRQEEQTQYTPDTFKVLLKKLTQVPDDFTPEDVAQCFRHLCRSDGKGATEAQIGSFITALTLSGLDASPQVVAACAQVLREHSVQIGSYLSGESQSESSADNQSKHTSVEKWDFSKTDNVGDGYTGLVDIVGTGGDGFDTYNVSTTAAVVVSGTGLRVAKHGSKAATSTSGSADLLMSLGASLTYPPSALPTLLSTSPFLFLFAPHYHPSLAHLAPIRRQLNFRTIFNVLGPLINPARPQRMVLGVAKKELGDTFAEVLKLLQVERALVVCGKEGLDEISCEGETWTWELIDGEITTGSIHPTRDFGLATHPISSVRGSTPELNALTFKSILDPASPTPPHLSAPATPDSPSIDSITDYVLLQSAALLKVAGRVDNYKDGVEMARQSMSSAGALKAWEGFARISQEATASVAGGPGRVEEDGGEAAKGGLVPAWLHAKGEFREKKEKENK</sequence>
<evidence type="ECO:0000313" key="12">
    <source>
        <dbReference type="EMBL" id="KAG7579957.1"/>
    </source>
</evidence>
<evidence type="ECO:0000259" key="11">
    <source>
        <dbReference type="Pfam" id="PF02885"/>
    </source>
</evidence>
<dbReference type="GO" id="GO:0005829">
    <property type="term" value="C:cytosol"/>
    <property type="evidence" value="ECO:0007669"/>
    <property type="project" value="TreeGrafter"/>
</dbReference>
<evidence type="ECO:0000313" key="13">
    <source>
        <dbReference type="Proteomes" id="UP000812966"/>
    </source>
</evidence>
<dbReference type="Proteomes" id="UP000812966">
    <property type="component" value="Unassembled WGS sequence"/>
</dbReference>
<dbReference type="HAMAP" id="MF_00211">
    <property type="entry name" value="TrpD"/>
    <property type="match status" value="1"/>
</dbReference>
<protein>
    <recommendedName>
        <fullName evidence="9">Anthranilate phosphoribosyltransferase</fullName>
        <ecNumber evidence="2">2.4.2.18</ecNumber>
    </recommendedName>
</protein>
<gene>
    <name evidence="12" type="ORF">FFLO_00165</name>
</gene>
<evidence type="ECO:0000256" key="3">
    <source>
        <dbReference type="ARBA" id="ARBA00022605"/>
    </source>
</evidence>
<dbReference type="PANTHER" id="PTHR43285">
    <property type="entry name" value="ANTHRANILATE PHOSPHORIBOSYLTRANSFERASE"/>
    <property type="match status" value="1"/>
</dbReference>
<dbReference type="SUPFAM" id="SSF52418">
    <property type="entry name" value="Nucleoside phosphorylase/phosphoribosyltransferase catalytic domain"/>
    <property type="match status" value="1"/>
</dbReference>
<keyword evidence="7" id="KW-0057">Aromatic amino acid biosynthesis</keyword>
<evidence type="ECO:0000256" key="2">
    <source>
        <dbReference type="ARBA" id="ARBA00011948"/>
    </source>
</evidence>
<dbReference type="EC" id="2.4.2.18" evidence="2"/>
<dbReference type="FunFam" id="3.40.1030.10:FF:000002">
    <property type="entry name" value="Anthranilate phosphoribosyltransferase"/>
    <property type="match status" value="1"/>
</dbReference>
<evidence type="ECO:0000256" key="6">
    <source>
        <dbReference type="ARBA" id="ARBA00022822"/>
    </source>
</evidence>
<dbReference type="EMBL" id="JABELV010000002">
    <property type="protein sequence ID" value="KAG7579957.1"/>
    <property type="molecule type" value="Genomic_DNA"/>
</dbReference>
<dbReference type="Pfam" id="PF00591">
    <property type="entry name" value="Glycos_transf_3"/>
    <property type="match status" value="1"/>
</dbReference>
<evidence type="ECO:0000256" key="8">
    <source>
        <dbReference type="ARBA" id="ARBA00061500"/>
    </source>
</evidence>
<feature type="domain" description="Glycosyl transferase family 3 N-terminal" evidence="11">
    <location>
        <begin position="18"/>
        <end position="84"/>
    </location>
</feature>
<dbReference type="InterPro" id="IPR005940">
    <property type="entry name" value="Anthranilate_Pribosyl_Tfrase"/>
</dbReference>
<proteinExistence type="inferred from homology"/>
<comment type="similarity">
    <text evidence="8">Belongs to the anthranilate phosphoribosyltransferase family.</text>
</comment>
<keyword evidence="13" id="KW-1185">Reference proteome</keyword>
<feature type="domain" description="Glycosyl transferase family 3" evidence="10">
    <location>
        <begin position="127"/>
        <end position="394"/>
    </location>
</feature>
<comment type="caution">
    <text evidence="12">The sequence shown here is derived from an EMBL/GenBank/DDBJ whole genome shotgun (WGS) entry which is preliminary data.</text>
</comment>
<keyword evidence="5" id="KW-0808">Transferase</keyword>
<evidence type="ECO:0000256" key="7">
    <source>
        <dbReference type="ARBA" id="ARBA00023141"/>
    </source>
</evidence>
<dbReference type="Gene3D" id="1.20.970.10">
    <property type="entry name" value="Transferase, Pyrimidine Nucleoside Phosphorylase, Chain C"/>
    <property type="match status" value="1"/>
</dbReference>
<dbReference type="Pfam" id="PF02885">
    <property type="entry name" value="Glycos_trans_3N"/>
    <property type="match status" value="1"/>
</dbReference>
<dbReference type="GO" id="GO:0000162">
    <property type="term" value="P:L-tryptophan biosynthetic process"/>
    <property type="evidence" value="ECO:0007669"/>
    <property type="project" value="UniProtKB-KW"/>
</dbReference>
<evidence type="ECO:0000256" key="1">
    <source>
        <dbReference type="ARBA" id="ARBA00004907"/>
    </source>
</evidence>